<evidence type="ECO:0000256" key="6">
    <source>
        <dbReference type="ARBA" id="ARBA00023212"/>
    </source>
</evidence>
<dbReference type="InParanoid" id="A0A1X7ULK6"/>
<protein>
    <recommendedName>
        <fullName evidence="3">Intraflagellar transport protein 46 homolog</fullName>
    </recommendedName>
</protein>
<feature type="compositionally biased region" description="Acidic residues" evidence="8">
    <location>
        <begin position="41"/>
        <end position="50"/>
    </location>
</feature>
<keyword evidence="4" id="KW-0963">Cytoplasm</keyword>
<comment type="similarity">
    <text evidence="2">Belongs to the IFT46 family.</text>
</comment>
<dbReference type="GO" id="GO:0005815">
    <property type="term" value="C:microtubule organizing center"/>
    <property type="evidence" value="ECO:0007669"/>
    <property type="project" value="TreeGrafter"/>
</dbReference>
<dbReference type="GO" id="GO:0042073">
    <property type="term" value="P:intraciliary transport"/>
    <property type="evidence" value="ECO:0007669"/>
    <property type="project" value="InterPro"/>
</dbReference>
<evidence type="ECO:0000256" key="4">
    <source>
        <dbReference type="ARBA" id="ARBA00022490"/>
    </source>
</evidence>
<dbReference type="GO" id="GO:0031514">
    <property type="term" value="C:motile cilium"/>
    <property type="evidence" value="ECO:0007669"/>
    <property type="project" value="TreeGrafter"/>
</dbReference>
<keyword evidence="6" id="KW-0206">Cytoskeleton</keyword>
<dbReference type="AlphaFoldDB" id="A0A1X7ULK6"/>
<accession>A0A1X7ULK6</accession>
<sequence length="340" mass="38709">MHLIQLFDMVTNGNDKSPHTNKPITLVSWQVKLLQNQPYDESVEVSDAEEVVSTNPTPRMSKPQSGIEEEEDGGVEYPRDGSVPQASGMMYEDEEEDEETNEEEESEEEQDNGGIQQTLTGGYDPNEYENLQVSPEIRELFKHISRYTPQNINLDCRLIPFVPEYIPAIGDIDAFIKVTRPDGAGDRLGLTVLDEPSTKQSDPHVLDLQLRTHAKQSLEKPAPVHNIKNPEAESKTLDSWIENIKELHRQKPATNVHYTRNMPDIETLMQEWPSDFVESLKEVGLPNAELDCNLEEFVDIMCGLLDIPVRGNRIHSLHVLFSLFMEFKNSQHFTNYIPPT</sequence>
<evidence type="ECO:0000256" key="8">
    <source>
        <dbReference type="SAM" id="MobiDB-lite"/>
    </source>
</evidence>
<dbReference type="GO" id="GO:0060271">
    <property type="term" value="P:cilium assembly"/>
    <property type="evidence" value="ECO:0007669"/>
    <property type="project" value="TreeGrafter"/>
</dbReference>
<organism evidence="9">
    <name type="scientific">Amphimedon queenslandica</name>
    <name type="common">Sponge</name>
    <dbReference type="NCBI Taxonomy" id="400682"/>
    <lineage>
        <taxon>Eukaryota</taxon>
        <taxon>Metazoa</taxon>
        <taxon>Porifera</taxon>
        <taxon>Demospongiae</taxon>
        <taxon>Heteroscleromorpha</taxon>
        <taxon>Haplosclerida</taxon>
        <taxon>Niphatidae</taxon>
        <taxon>Amphimedon</taxon>
    </lineage>
</organism>
<dbReference type="OrthoDB" id="2119217at2759"/>
<feature type="compositionally biased region" description="Acidic residues" evidence="8">
    <location>
        <begin position="91"/>
        <end position="111"/>
    </location>
</feature>
<dbReference type="InterPro" id="IPR022088">
    <property type="entry name" value="Intraflagellar_transp_cmplxB"/>
</dbReference>
<keyword evidence="7" id="KW-0966">Cell projection</keyword>
<comment type="subcellular location">
    <subcellularLocation>
        <location evidence="1">Cytoplasm</location>
        <location evidence="1">Cytoskeleton</location>
        <location evidence="1">Cilium basal body</location>
    </subcellularLocation>
</comment>
<evidence type="ECO:0000313" key="9">
    <source>
        <dbReference type="EnsemblMetazoa" id="Aqu2.1.28312_001"/>
    </source>
</evidence>
<dbReference type="GO" id="GO:0030992">
    <property type="term" value="C:intraciliary transport particle B"/>
    <property type="evidence" value="ECO:0007669"/>
    <property type="project" value="TreeGrafter"/>
</dbReference>
<dbReference type="STRING" id="400682.A0A1X7ULK6"/>
<dbReference type="PANTHER" id="PTHR13376:SF0">
    <property type="entry name" value="INTRAFLAGELLAR TRANSPORT PROTEIN 46 HOMOLOG"/>
    <property type="match status" value="1"/>
</dbReference>
<evidence type="ECO:0000256" key="2">
    <source>
        <dbReference type="ARBA" id="ARBA00007700"/>
    </source>
</evidence>
<dbReference type="PANTHER" id="PTHR13376">
    <property type="entry name" value="INTRAFLAGELLAR TRANSPORT PROTEIN 46 HOMOLOG"/>
    <property type="match status" value="1"/>
</dbReference>
<evidence type="ECO:0000256" key="5">
    <source>
        <dbReference type="ARBA" id="ARBA00023069"/>
    </source>
</evidence>
<evidence type="ECO:0000256" key="3">
    <source>
        <dbReference type="ARBA" id="ARBA00017206"/>
    </source>
</evidence>
<dbReference type="eggNOG" id="ENOG502QPNA">
    <property type="taxonomic scope" value="Eukaryota"/>
</dbReference>
<dbReference type="EnsemblMetazoa" id="Aqu2.1.28312_001">
    <property type="protein sequence ID" value="Aqu2.1.28312_001"/>
    <property type="gene ID" value="Aqu2.1.28312"/>
</dbReference>
<name>A0A1X7ULK6_AMPQE</name>
<feature type="region of interest" description="Disordered" evidence="8">
    <location>
        <begin position="40"/>
        <end position="128"/>
    </location>
</feature>
<proteinExistence type="inferred from homology"/>
<keyword evidence="5" id="KW-0969">Cilium</keyword>
<reference evidence="9" key="1">
    <citation type="submission" date="2017-05" db="UniProtKB">
        <authorList>
            <consortium name="EnsemblMetazoa"/>
        </authorList>
    </citation>
    <scope>IDENTIFICATION</scope>
</reference>
<dbReference type="Pfam" id="PF12317">
    <property type="entry name" value="IFT46_B_C"/>
    <property type="match status" value="1"/>
</dbReference>
<feature type="compositionally biased region" description="Polar residues" evidence="8">
    <location>
        <begin position="54"/>
        <end position="64"/>
    </location>
</feature>
<evidence type="ECO:0000256" key="1">
    <source>
        <dbReference type="ARBA" id="ARBA00004120"/>
    </source>
</evidence>
<evidence type="ECO:0000256" key="7">
    <source>
        <dbReference type="ARBA" id="ARBA00023273"/>
    </source>
</evidence>